<evidence type="ECO:0000256" key="1">
    <source>
        <dbReference type="SAM" id="Coils"/>
    </source>
</evidence>
<keyword evidence="1" id="KW-0175">Coiled coil</keyword>
<dbReference type="AlphaFoldDB" id="G7IHH1"/>
<keyword evidence="6" id="KW-1185">Reference proteome</keyword>
<dbReference type="Proteomes" id="UP000265566">
    <property type="component" value="Chromosome 2"/>
</dbReference>
<dbReference type="STRING" id="3880.G7IHH1"/>
<evidence type="ECO:0000313" key="3">
    <source>
        <dbReference type="EMBL" id="AES67109.1"/>
    </source>
</evidence>
<dbReference type="eggNOG" id="ENOG502QXJW">
    <property type="taxonomic scope" value="Eukaryota"/>
</dbReference>
<evidence type="ECO:0000313" key="5">
    <source>
        <dbReference type="EnsemblPlants" id="AES67109"/>
    </source>
</evidence>
<dbReference type="PaxDb" id="3880-AES67109"/>
<reference evidence="3 6" key="2">
    <citation type="journal article" date="2014" name="BMC Genomics">
        <title>An improved genome release (version Mt4.0) for the model legume Medicago truncatula.</title>
        <authorList>
            <person name="Tang H."/>
            <person name="Krishnakumar V."/>
            <person name="Bidwell S."/>
            <person name="Rosen B."/>
            <person name="Chan A."/>
            <person name="Zhou S."/>
            <person name="Gentzbittel L."/>
            <person name="Childs K.L."/>
            <person name="Yandell M."/>
            <person name="Gundlach H."/>
            <person name="Mayer K.F."/>
            <person name="Schwartz D.C."/>
            <person name="Town C.D."/>
        </authorList>
    </citation>
    <scope>GENOME REANNOTATION</scope>
    <source>
        <strain evidence="5 6">cv. Jemalong A17</strain>
    </source>
</reference>
<dbReference type="EMBL" id="CM001218">
    <property type="protein sequence ID" value="AES67109.1"/>
    <property type="molecule type" value="Genomic_DNA"/>
</dbReference>
<evidence type="ECO:0000313" key="6">
    <source>
        <dbReference type="Proteomes" id="UP000002051"/>
    </source>
</evidence>
<feature type="coiled-coil region" evidence="1">
    <location>
        <begin position="327"/>
        <end position="446"/>
    </location>
</feature>
<protein>
    <submittedName>
        <fullName evidence="3 5">Uncharacterized protein</fullName>
    </submittedName>
</protein>
<feature type="region of interest" description="Disordered" evidence="2">
    <location>
        <begin position="1"/>
        <end position="29"/>
    </location>
</feature>
<proteinExistence type="predicted"/>
<dbReference type="KEGG" id="mtr:11426519"/>
<dbReference type="OMA" id="TERYKMI"/>
<dbReference type="HOGENOM" id="CLU_021239_1_0_1"/>
<dbReference type="PANTHER" id="PTHR31071">
    <property type="entry name" value="GB|AAF24581.1"/>
    <property type="match status" value="1"/>
</dbReference>
<reference evidence="3 6" key="1">
    <citation type="journal article" date="2011" name="Nature">
        <title>The Medicago genome provides insight into the evolution of rhizobial symbioses.</title>
        <authorList>
            <person name="Young N.D."/>
            <person name="Debelle F."/>
            <person name="Oldroyd G.E."/>
            <person name="Geurts R."/>
            <person name="Cannon S.B."/>
            <person name="Udvardi M.K."/>
            <person name="Benedito V.A."/>
            <person name="Mayer K.F."/>
            <person name="Gouzy J."/>
            <person name="Schoof H."/>
            <person name="Van de Peer Y."/>
            <person name="Proost S."/>
            <person name="Cook D.R."/>
            <person name="Meyers B.C."/>
            <person name="Spannagl M."/>
            <person name="Cheung F."/>
            <person name="De Mita S."/>
            <person name="Krishnakumar V."/>
            <person name="Gundlach H."/>
            <person name="Zhou S."/>
            <person name="Mudge J."/>
            <person name="Bharti A.K."/>
            <person name="Murray J.D."/>
            <person name="Naoumkina M.A."/>
            <person name="Rosen B."/>
            <person name="Silverstein K.A."/>
            <person name="Tang H."/>
            <person name="Rombauts S."/>
            <person name="Zhao P.X."/>
            <person name="Zhou P."/>
            <person name="Barbe V."/>
            <person name="Bardou P."/>
            <person name="Bechner M."/>
            <person name="Bellec A."/>
            <person name="Berger A."/>
            <person name="Berges H."/>
            <person name="Bidwell S."/>
            <person name="Bisseling T."/>
            <person name="Choisne N."/>
            <person name="Couloux A."/>
            <person name="Denny R."/>
            <person name="Deshpande S."/>
            <person name="Dai X."/>
            <person name="Doyle J.J."/>
            <person name="Dudez A.M."/>
            <person name="Farmer A.D."/>
            <person name="Fouteau S."/>
            <person name="Franken C."/>
            <person name="Gibelin C."/>
            <person name="Gish J."/>
            <person name="Goldstein S."/>
            <person name="Gonzalez A.J."/>
            <person name="Green P.J."/>
            <person name="Hallab A."/>
            <person name="Hartog M."/>
            <person name="Hua A."/>
            <person name="Humphray S.J."/>
            <person name="Jeong D.H."/>
            <person name="Jing Y."/>
            <person name="Jocker A."/>
            <person name="Kenton S.M."/>
            <person name="Kim D.J."/>
            <person name="Klee K."/>
            <person name="Lai H."/>
            <person name="Lang C."/>
            <person name="Lin S."/>
            <person name="Macmil S.L."/>
            <person name="Magdelenat G."/>
            <person name="Matthews L."/>
            <person name="McCorrison J."/>
            <person name="Monaghan E.L."/>
            <person name="Mun J.H."/>
            <person name="Najar F.Z."/>
            <person name="Nicholson C."/>
            <person name="Noirot C."/>
            <person name="O'Bleness M."/>
            <person name="Paule C.R."/>
            <person name="Poulain J."/>
            <person name="Prion F."/>
            <person name="Qin B."/>
            <person name="Qu C."/>
            <person name="Retzel E.F."/>
            <person name="Riddle C."/>
            <person name="Sallet E."/>
            <person name="Samain S."/>
            <person name="Samson N."/>
            <person name="Sanders I."/>
            <person name="Saurat O."/>
            <person name="Scarpelli C."/>
            <person name="Schiex T."/>
            <person name="Segurens B."/>
            <person name="Severin A.J."/>
            <person name="Sherrier D.J."/>
            <person name="Shi R."/>
            <person name="Sims S."/>
            <person name="Singer S.R."/>
            <person name="Sinharoy S."/>
            <person name="Sterck L."/>
            <person name="Viollet A."/>
            <person name="Wang B.B."/>
            <person name="Wang K."/>
            <person name="Wang M."/>
            <person name="Wang X."/>
            <person name="Warfsmann J."/>
            <person name="Weissenbach J."/>
            <person name="White D.D."/>
            <person name="White J.D."/>
            <person name="Wiley G.B."/>
            <person name="Wincker P."/>
            <person name="Xing Y."/>
            <person name="Yang L."/>
            <person name="Yao Z."/>
            <person name="Ying F."/>
            <person name="Zhai J."/>
            <person name="Zhou L."/>
            <person name="Zuber A."/>
            <person name="Denarie J."/>
            <person name="Dixon R.A."/>
            <person name="May G.D."/>
            <person name="Schwartz D.C."/>
            <person name="Rogers J."/>
            <person name="Quetier F."/>
            <person name="Town C.D."/>
            <person name="Roe B.A."/>
        </authorList>
    </citation>
    <scope>NUCLEOTIDE SEQUENCE [LARGE SCALE GENOMIC DNA]</scope>
    <source>
        <strain evidence="3">A17</strain>
        <strain evidence="5 6">cv. Jemalong A17</strain>
    </source>
</reference>
<name>G7IHH1_MEDTR</name>
<dbReference type="OrthoDB" id="691984at2759"/>
<reference evidence="5" key="3">
    <citation type="submission" date="2015-04" db="UniProtKB">
        <authorList>
            <consortium name="EnsemblPlants"/>
        </authorList>
    </citation>
    <scope>IDENTIFICATION</scope>
    <source>
        <strain evidence="5">cv. Jemalong A17</strain>
    </source>
</reference>
<sequence>MSSCQTKHLKQKHNKIRKRGCSSTSSSSPFSRRYRFKRAILMGKKSGYNTPAPMWKTSSKSPSMATHHHHAMKKTALHSSRTGLPFKEKKEISVSARKLAATLWEINDLTPSRIKKESMKSNKERDKVERLCRSVLLGPQKLDPLVSPFSEVKQRTKGIEVDGCKRNVSDLSHQFHFVDPYFRGMDAGCNADLIEKVSNKPKHKKNCGKCKVGVKNRLKEAKSSISTSKKLLKVLSQIVVEEKHSLRSMPLILAMSNELDRACNQIDQFIQEQSSNQNNIEYLMKHFEEEKIAWKRKESEKIREVKMSIVQELEFEKKIRRQTERLNMKISKEMENIKDSYSKLSKEHEMEKRAKEILEQVCDELAKGVGEDRAQVEELKRESEKVREEVEKEREMLQLADILREERVHMKLSEAKYQFEEKSAMLEILRNELENFIRNKEEEKGDDIDVNPGLKKLKDLEFYLNKTFLEFQNLDEDNNSIEHEDESVESDLQSIELNMDNDKKSYKWSSSCENIPLFEAKRVSIDKDIGRRSFKDWGSICFNKGTTNSTKKKDFVGINIQESFDQLESGQSIEFIFGDEIQEENEGYTYKPMSLRDHISFPDFDKESGKLLSLRYIDGEAEENALALEGHDMKKDYARRK</sequence>
<gene>
    <name evidence="5" type="primary">11426519</name>
    <name evidence="3" type="ordered locus">MTR_2g086890</name>
    <name evidence="4" type="ORF">MtrunA17_Chr2g0321731</name>
</gene>
<reference evidence="4" key="4">
    <citation type="journal article" date="2018" name="Nat. Plants">
        <title>Whole-genome landscape of Medicago truncatula symbiotic genes.</title>
        <authorList>
            <person name="Pecrix Y."/>
            <person name="Gamas P."/>
            <person name="Carrere S."/>
        </authorList>
    </citation>
    <scope>NUCLEOTIDE SEQUENCE</scope>
    <source>
        <tissue evidence="4">Leaves</tissue>
    </source>
</reference>
<evidence type="ECO:0000313" key="4">
    <source>
        <dbReference type="EMBL" id="RHN75482.1"/>
    </source>
</evidence>
<dbReference type="EnsemblPlants" id="AES67109">
    <property type="protein sequence ID" value="AES67109"/>
    <property type="gene ID" value="MTR_2g086890"/>
</dbReference>
<dbReference type="PANTHER" id="PTHR31071:SF16">
    <property type="entry name" value="MYB-LIKE PROTEIN Z ISOFORM X1"/>
    <property type="match status" value="1"/>
</dbReference>
<dbReference type="InterPro" id="IPR043424">
    <property type="entry name" value="BLT-like"/>
</dbReference>
<dbReference type="EMBL" id="PSQE01000002">
    <property type="protein sequence ID" value="RHN75482.1"/>
    <property type="molecule type" value="Genomic_DNA"/>
</dbReference>
<feature type="compositionally biased region" description="Basic residues" evidence="2">
    <location>
        <begin position="7"/>
        <end position="20"/>
    </location>
</feature>
<accession>G7IHH1</accession>
<organism evidence="3 6">
    <name type="scientific">Medicago truncatula</name>
    <name type="common">Barrel medic</name>
    <name type="synonym">Medicago tribuloides</name>
    <dbReference type="NCBI Taxonomy" id="3880"/>
    <lineage>
        <taxon>Eukaryota</taxon>
        <taxon>Viridiplantae</taxon>
        <taxon>Streptophyta</taxon>
        <taxon>Embryophyta</taxon>
        <taxon>Tracheophyta</taxon>
        <taxon>Spermatophyta</taxon>
        <taxon>Magnoliopsida</taxon>
        <taxon>eudicotyledons</taxon>
        <taxon>Gunneridae</taxon>
        <taxon>Pentapetalae</taxon>
        <taxon>rosids</taxon>
        <taxon>fabids</taxon>
        <taxon>Fabales</taxon>
        <taxon>Fabaceae</taxon>
        <taxon>Papilionoideae</taxon>
        <taxon>50 kb inversion clade</taxon>
        <taxon>NPAAA clade</taxon>
        <taxon>Hologalegina</taxon>
        <taxon>IRL clade</taxon>
        <taxon>Trifolieae</taxon>
        <taxon>Medicago</taxon>
    </lineage>
</organism>
<dbReference type="Gramene" id="rna11700">
    <property type="protein sequence ID" value="RHN75482.1"/>
    <property type="gene ID" value="gene11700"/>
</dbReference>
<evidence type="ECO:0000256" key="2">
    <source>
        <dbReference type="SAM" id="MobiDB-lite"/>
    </source>
</evidence>
<dbReference type="Proteomes" id="UP000002051">
    <property type="component" value="Chromosome 2"/>
</dbReference>